<dbReference type="GO" id="GO:0008270">
    <property type="term" value="F:zinc ion binding"/>
    <property type="evidence" value="ECO:0007669"/>
    <property type="project" value="TreeGrafter"/>
</dbReference>
<comment type="similarity">
    <text evidence="2">Belongs to the Fur family.</text>
</comment>
<dbReference type="Pfam" id="PF01475">
    <property type="entry name" value="FUR"/>
    <property type="match status" value="1"/>
</dbReference>
<evidence type="ECO:0000256" key="6">
    <source>
        <dbReference type="ARBA" id="ARBA00022491"/>
    </source>
</evidence>
<dbReference type="EMBL" id="QPJS01000002">
    <property type="protein sequence ID" value="RCX03932.1"/>
    <property type="molecule type" value="Genomic_DNA"/>
</dbReference>
<dbReference type="GO" id="GO:0000976">
    <property type="term" value="F:transcription cis-regulatory region binding"/>
    <property type="evidence" value="ECO:0007669"/>
    <property type="project" value="TreeGrafter"/>
</dbReference>
<evidence type="ECO:0000256" key="9">
    <source>
        <dbReference type="ARBA" id="ARBA00023015"/>
    </source>
</evidence>
<comment type="cofactor">
    <cofactor evidence="13">
        <name>Mn(2+)</name>
        <dbReference type="ChEBI" id="CHEBI:29035"/>
    </cofactor>
    <cofactor evidence="13">
        <name>Fe(2+)</name>
        <dbReference type="ChEBI" id="CHEBI:29033"/>
    </cofactor>
    <text evidence="13">Binds 1 Mn(2+) or Fe(2+) ion per subunit.</text>
</comment>
<dbReference type="PANTHER" id="PTHR33202">
    <property type="entry name" value="ZINC UPTAKE REGULATION PROTEIN"/>
    <property type="match status" value="1"/>
</dbReference>
<dbReference type="GO" id="GO:0045892">
    <property type="term" value="P:negative regulation of DNA-templated transcription"/>
    <property type="evidence" value="ECO:0007669"/>
    <property type="project" value="TreeGrafter"/>
</dbReference>
<gene>
    <name evidence="14" type="ORF">DES35_102389</name>
</gene>
<dbReference type="GO" id="GO:1900376">
    <property type="term" value="P:regulation of secondary metabolite biosynthetic process"/>
    <property type="evidence" value="ECO:0007669"/>
    <property type="project" value="TreeGrafter"/>
</dbReference>
<dbReference type="InterPro" id="IPR036390">
    <property type="entry name" value="WH_DNA-bd_sf"/>
</dbReference>
<dbReference type="InterPro" id="IPR002481">
    <property type="entry name" value="FUR"/>
</dbReference>
<evidence type="ECO:0000256" key="7">
    <source>
        <dbReference type="ARBA" id="ARBA00022723"/>
    </source>
</evidence>
<feature type="binding site" evidence="13">
    <location>
        <position position="114"/>
    </location>
    <ligand>
        <name>Fe cation</name>
        <dbReference type="ChEBI" id="CHEBI:24875"/>
    </ligand>
</feature>
<feature type="binding site" evidence="13">
    <location>
        <position position="150"/>
    </location>
    <ligand>
        <name>Fe cation</name>
        <dbReference type="ChEBI" id="CHEBI:24875"/>
    </ligand>
</feature>
<keyword evidence="15" id="KW-1185">Reference proteome</keyword>
<dbReference type="PANTHER" id="PTHR33202:SF2">
    <property type="entry name" value="FERRIC UPTAKE REGULATION PROTEIN"/>
    <property type="match status" value="1"/>
</dbReference>
<keyword evidence="13" id="KW-0408">Iron</keyword>
<evidence type="ECO:0000256" key="4">
    <source>
        <dbReference type="ARBA" id="ARBA00020910"/>
    </source>
</evidence>
<keyword evidence="9" id="KW-0805">Transcription regulation</keyword>
<dbReference type="Proteomes" id="UP000253517">
    <property type="component" value="Unassembled WGS sequence"/>
</dbReference>
<feature type="binding site" evidence="12">
    <location>
        <position position="118"/>
    </location>
    <ligand>
        <name>Zn(2+)</name>
        <dbReference type="ChEBI" id="CHEBI:29105"/>
    </ligand>
</feature>
<keyword evidence="6" id="KW-0678">Repressor</keyword>
<accession>A0A369A3N8</accession>
<protein>
    <recommendedName>
        <fullName evidence="4">Ferric uptake regulation protein</fullName>
    </recommendedName>
</protein>
<dbReference type="Gene3D" id="1.10.10.10">
    <property type="entry name" value="Winged helix-like DNA-binding domain superfamily/Winged helix DNA-binding domain"/>
    <property type="match status" value="1"/>
</dbReference>
<dbReference type="InterPro" id="IPR043135">
    <property type="entry name" value="Fur_C"/>
</dbReference>
<evidence type="ECO:0000313" key="14">
    <source>
        <dbReference type="EMBL" id="RCX03932.1"/>
    </source>
</evidence>
<dbReference type="SUPFAM" id="SSF46785">
    <property type="entry name" value="Winged helix' DNA-binding domain"/>
    <property type="match status" value="1"/>
</dbReference>
<dbReference type="InterPro" id="IPR036388">
    <property type="entry name" value="WH-like_DNA-bd_sf"/>
</dbReference>
<reference evidence="14 15" key="1">
    <citation type="submission" date="2018-07" db="EMBL/GenBank/DDBJ databases">
        <title>Genomic Encyclopedia of Type Strains, Phase IV (KMG-IV): sequencing the most valuable type-strain genomes for metagenomic binning, comparative biology and taxonomic classification.</title>
        <authorList>
            <person name="Goeker M."/>
        </authorList>
    </citation>
    <scope>NUCLEOTIDE SEQUENCE [LARGE SCALE GENOMIC DNA]</scope>
    <source>
        <strain evidence="14 15">DSM 21410</strain>
    </source>
</reference>
<evidence type="ECO:0000256" key="11">
    <source>
        <dbReference type="ARBA" id="ARBA00023163"/>
    </source>
</evidence>
<keyword evidence="7 12" id="KW-0479">Metal-binding</keyword>
<keyword evidence="8 12" id="KW-0862">Zinc</keyword>
<evidence type="ECO:0000256" key="2">
    <source>
        <dbReference type="ARBA" id="ARBA00007957"/>
    </source>
</evidence>
<evidence type="ECO:0000256" key="5">
    <source>
        <dbReference type="ARBA" id="ARBA00022490"/>
    </source>
</evidence>
<comment type="subunit">
    <text evidence="3">Homodimer.</text>
</comment>
<sequence length="168" mass="20152">MAGGLGFIFAHPPNMDIKKQQFETVKKVFTEYLEKKGQRKTPERYAILEEIYINTEHFDIETLYVRMKNKNYRVSRATLYNTIELLLECNLVRKHQFGQNQSFYEKSYFNKQHDHIICLDTGEIIEFCDPRIQQIRNTVEEIFGVRIESHTLYFYANKNPKWEENPES</sequence>
<keyword evidence="11" id="KW-0804">Transcription</keyword>
<dbReference type="GO" id="GO:0005829">
    <property type="term" value="C:cytosol"/>
    <property type="evidence" value="ECO:0007669"/>
    <property type="project" value="TreeGrafter"/>
</dbReference>
<comment type="subcellular location">
    <subcellularLocation>
        <location evidence="1">Cytoplasm</location>
    </subcellularLocation>
</comment>
<evidence type="ECO:0000256" key="13">
    <source>
        <dbReference type="PIRSR" id="PIRSR602481-2"/>
    </source>
</evidence>
<name>A0A369A3N8_9FLAO</name>
<comment type="caution">
    <text evidence="14">The sequence shown here is derived from an EMBL/GenBank/DDBJ whole genome shotgun (WGS) entry which is preliminary data.</text>
</comment>
<dbReference type="AlphaFoldDB" id="A0A369A3N8"/>
<evidence type="ECO:0000256" key="1">
    <source>
        <dbReference type="ARBA" id="ARBA00004496"/>
    </source>
</evidence>
<dbReference type="Gene3D" id="3.30.1490.190">
    <property type="match status" value="1"/>
</dbReference>
<keyword evidence="5" id="KW-0963">Cytoplasm</keyword>
<evidence type="ECO:0000256" key="10">
    <source>
        <dbReference type="ARBA" id="ARBA00023125"/>
    </source>
</evidence>
<evidence type="ECO:0000256" key="8">
    <source>
        <dbReference type="ARBA" id="ARBA00022833"/>
    </source>
</evidence>
<proteinExistence type="inferred from homology"/>
<dbReference type="GO" id="GO:0003700">
    <property type="term" value="F:DNA-binding transcription factor activity"/>
    <property type="evidence" value="ECO:0007669"/>
    <property type="project" value="InterPro"/>
</dbReference>
<organism evidence="14 15">
    <name type="scientific">Schleiferia thermophila</name>
    <dbReference type="NCBI Taxonomy" id="884107"/>
    <lineage>
        <taxon>Bacteria</taxon>
        <taxon>Pseudomonadati</taxon>
        <taxon>Bacteroidota</taxon>
        <taxon>Flavobacteriia</taxon>
        <taxon>Flavobacteriales</taxon>
        <taxon>Schleiferiaceae</taxon>
        <taxon>Schleiferia</taxon>
    </lineage>
</organism>
<evidence type="ECO:0000256" key="3">
    <source>
        <dbReference type="ARBA" id="ARBA00011738"/>
    </source>
</evidence>
<dbReference type="CDD" id="cd07153">
    <property type="entry name" value="Fur_like"/>
    <property type="match status" value="1"/>
</dbReference>
<comment type="cofactor">
    <cofactor evidence="12">
        <name>Zn(2+)</name>
        <dbReference type="ChEBI" id="CHEBI:29105"/>
    </cofactor>
    <text evidence="12">Binds 1 zinc ion per subunit.</text>
</comment>
<evidence type="ECO:0000313" key="15">
    <source>
        <dbReference type="Proteomes" id="UP000253517"/>
    </source>
</evidence>
<keyword evidence="10" id="KW-0238">DNA-binding</keyword>
<evidence type="ECO:0000256" key="12">
    <source>
        <dbReference type="PIRSR" id="PIRSR602481-1"/>
    </source>
</evidence>